<evidence type="ECO:0000313" key="5">
    <source>
        <dbReference type="EMBL" id="MDP4575434.1"/>
    </source>
</evidence>
<evidence type="ECO:0000256" key="3">
    <source>
        <dbReference type="ARBA" id="ARBA00012865"/>
    </source>
</evidence>
<comment type="catalytic activity">
    <reaction evidence="1">
        <text>a beta-lactam + H2O = a substituted beta-amino acid</text>
        <dbReference type="Rhea" id="RHEA:20401"/>
        <dbReference type="ChEBI" id="CHEBI:15377"/>
        <dbReference type="ChEBI" id="CHEBI:35627"/>
        <dbReference type="ChEBI" id="CHEBI:140347"/>
        <dbReference type="EC" id="3.5.2.6"/>
    </reaction>
</comment>
<dbReference type="InterPro" id="IPR000871">
    <property type="entry name" value="Beta-lactam_class-A"/>
</dbReference>
<dbReference type="EC" id="3.5.2.6" evidence="3"/>
<dbReference type="RefSeq" id="WP_305932736.1">
    <property type="nucleotide sequence ID" value="NZ_JAVAIM010000001.1"/>
</dbReference>
<dbReference type="PANTHER" id="PTHR35333:SF3">
    <property type="entry name" value="BETA-LACTAMASE-TYPE TRANSPEPTIDASE FOLD CONTAINING PROTEIN"/>
    <property type="match status" value="1"/>
</dbReference>
<gene>
    <name evidence="5" type="ORF">Q9K02_09830</name>
</gene>
<reference evidence="5 6" key="1">
    <citation type="submission" date="2023-08" db="EMBL/GenBank/DDBJ databases">
        <title>genomic of G39.</title>
        <authorList>
            <person name="Wang Y."/>
        </authorList>
    </citation>
    <scope>NUCLEOTIDE SEQUENCE [LARGE SCALE GENOMIC DNA]</scope>
    <source>
        <strain evidence="5 6">G39</strain>
    </source>
</reference>
<keyword evidence="6" id="KW-1185">Reference proteome</keyword>
<accession>A0ABT9HQL1</accession>
<comment type="similarity">
    <text evidence="2">Belongs to the class-A beta-lactamase family.</text>
</comment>
<name>A0ABT9HQL1_9SPHN</name>
<dbReference type="EMBL" id="JAVAIM010000001">
    <property type="protein sequence ID" value="MDP4575434.1"/>
    <property type="molecule type" value="Genomic_DNA"/>
</dbReference>
<dbReference type="InterPro" id="IPR012338">
    <property type="entry name" value="Beta-lactam/transpept-like"/>
</dbReference>
<dbReference type="Proteomes" id="UP001240639">
    <property type="component" value="Unassembled WGS sequence"/>
</dbReference>
<dbReference type="PANTHER" id="PTHR35333">
    <property type="entry name" value="BETA-LACTAMASE"/>
    <property type="match status" value="1"/>
</dbReference>
<dbReference type="InterPro" id="IPR045155">
    <property type="entry name" value="Beta-lactam_cat"/>
</dbReference>
<dbReference type="SUPFAM" id="SSF56601">
    <property type="entry name" value="beta-lactamase/transpeptidase-like"/>
    <property type="match status" value="1"/>
</dbReference>
<evidence type="ECO:0000256" key="2">
    <source>
        <dbReference type="ARBA" id="ARBA00009009"/>
    </source>
</evidence>
<evidence type="ECO:0000256" key="1">
    <source>
        <dbReference type="ARBA" id="ARBA00001526"/>
    </source>
</evidence>
<evidence type="ECO:0000313" key="6">
    <source>
        <dbReference type="Proteomes" id="UP001240639"/>
    </source>
</evidence>
<protein>
    <recommendedName>
        <fullName evidence="3">beta-lactamase</fullName>
        <ecNumber evidence="3">3.5.2.6</ecNumber>
    </recommendedName>
</protein>
<organism evidence="5 6">
    <name type="scientific">Qipengyuania profundimaris</name>
    <dbReference type="NCBI Taxonomy" id="3067652"/>
    <lineage>
        <taxon>Bacteria</taxon>
        <taxon>Pseudomonadati</taxon>
        <taxon>Pseudomonadota</taxon>
        <taxon>Alphaproteobacteria</taxon>
        <taxon>Sphingomonadales</taxon>
        <taxon>Erythrobacteraceae</taxon>
        <taxon>Qipengyuania</taxon>
    </lineage>
</organism>
<proteinExistence type="inferred from homology"/>
<dbReference type="GO" id="GO:0016787">
    <property type="term" value="F:hydrolase activity"/>
    <property type="evidence" value="ECO:0007669"/>
    <property type="project" value="UniProtKB-KW"/>
</dbReference>
<dbReference type="PRINTS" id="PR00118">
    <property type="entry name" value="BLACTAMASEA"/>
</dbReference>
<evidence type="ECO:0000259" key="4">
    <source>
        <dbReference type="Pfam" id="PF13354"/>
    </source>
</evidence>
<feature type="domain" description="Beta-lactamase class A catalytic" evidence="4">
    <location>
        <begin position="69"/>
        <end position="328"/>
    </location>
</feature>
<comment type="caution">
    <text evidence="5">The sequence shown here is derived from an EMBL/GenBank/DDBJ whole genome shotgun (WGS) entry which is preliminary data.</text>
</comment>
<sequence length="365" mass="40402">MTSYFRFVFLLLPVLALAIFVTWLPRAQQGKNAPIVAQEESEEQPRSIAQIELELELEEIAERFPGEVGIAVYDIAADRMASANGEAMLPQQSVSKLWVTMTALAHADERDLDLGERVVIRREDLTLFHQPIRDIVRTQGMFSSDYAELIDRALTRSDNTANDRILRRVGGPEEVEEFLEDRDIEGVRFGLDERNKQSAIAGLTWNQSYSYGNSFYEARDEVPDAVRRSAFESYLADPIDGATAEGIALALGRLVRGELLSSVSTEYLLQILGETRSGPNRLKGGLPPGWTIAHKTGTGQFFDGEQSGYNDVGVVTSDGGNQYGVAVLIARTRASYAARMGMMHEVVRAIEAYENREYAQGANAA</sequence>
<dbReference type="Pfam" id="PF13354">
    <property type="entry name" value="Beta-lactamase2"/>
    <property type="match status" value="1"/>
</dbReference>
<keyword evidence="5" id="KW-0378">Hydrolase</keyword>
<dbReference type="Gene3D" id="3.40.710.10">
    <property type="entry name" value="DD-peptidase/beta-lactamase superfamily"/>
    <property type="match status" value="1"/>
</dbReference>